<protein>
    <recommendedName>
        <fullName evidence="1 2">chorismate mutase</fullName>
        <ecNumber evidence="1 2">5.4.99.5</ecNumber>
    </recommendedName>
</protein>
<keyword evidence="2" id="KW-0028">Amino-acid biosynthesis</keyword>
<reference evidence="3 4" key="1">
    <citation type="submission" date="2023-07" db="EMBL/GenBank/DDBJ databases">
        <title>Bacillus lucianemedeirus sp. nov, a new species isolated from an immunobiological production facility.</title>
        <authorList>
            <person name="Costa L.V."/>
            <person name="Miranda R.V.S.L."/>
            <person name="Brandao M.L.L."/>
            <person name="Reis C.M.F."/>
            <person name="Frazao A.M."/>
            <person name="Cruz F.V."/>
            <person name="Baio P.V.P."/>
            <person name="Veras J.F.C."/>
            <person name="Ramos J.N."/>
            <person name="Vieira V."/>
        </authorList>
    </citation>
    <scope>NUCLEOTIDE SEQUENCE [LARGE SCALE GENOMIC DNA]</scope>
    <source>
        <strain evidence="3 4">B190/17</strain>
    </source>
</reference>
<proteinExistence type="predicted"/>
<name>A0ABW8I4Q4_9BACI</name>
<organism evidence="3 4">
    <name type="scientific">Bacillus lumedeiriae</name>
    <dbReference type="NCBI Taxonomy" id="3058829"/>
    <lineage>
        <taxon>Bacteria</taxon>
        <taxon>Bacillati</taxon>
        <taxon>Bacillota</taxon>
        <taxon>Bacilli</taxon>
        <taxon>Bacillales</taxon>
        <taxon>Bacillaceae</taxon>
        <taxon>Bacillus</taxon>
    </lineage>
</organism>
<keyword evidence="2" id="KW-0057">Aromatic amino acid biosynthesis</keyword>
<accession>A0ABW8I4Q4</accession>
<dbReference type="CDD" id="cd02185">
    <property type="entry name" value="AroH"/>
    <property type="match status" value="1"/>
</dbReference>
<dbReference type="GO" id="GO:0004106">
    <property type="term" value="F:chorismate mutase activity"/>
    <property type="evidence" value="ECO:0007669"/>
    <property type="project" value="UniProtKB-EC"/>
</dbReference>
<comment type="caution">
    <text evidence="3">The sequence shown here is derived from an EMBL/GenBank/DDBJ whole genome shotgun (WGS) entry which is preliminary data.</text>
</comment>
<evidence type="ECO:0000256" key="1">
    <source>
        <dbReference type="NCBIfam" id="TIGR01796"/>
    </source>
</evidence>
<dbReference type="Pfam" id="PF07736">
    <property type="entry name" value="CM_1"/>
    <property type="match status" value="1"/>
</dbReference>
<dbReference type="NCBIfam" id="TIGR01796">
    <property type="entry name" value="CM_mono_aroH"/>
    <property type="match status" value="1"/>
</dbReference>
<dbReference type="PANTHER" id="PTHR21164">
    <property type="entry name" value="CHORISMATE MUTASE"/>
    <property type="match status" value="1"/>
</dbReference>
<dbReference type="PANTHER" id="PTHR21164:SF0">
    <property type="entry name" value="CHORISMATE MUTASE AROH"/>
    <property type="match status" value="1"/>
</dbReference>
<dbReference type="PROSITE" id="PS51167">
    <property type="entry name" value="CHORISMATE_MUT_1"/>
    <property type="match status" value="1"/>
</dbReference>
<keyword evidence="2 3" id="KW-0413">Isomerase</keyword>
<dbReference type="Proteomes" id="UP001619911">
    <property type="component" value="Unassembled WGS sequence"/>
</dbReference>
<dbReference type="EMBL" id="JAUIYO010000001">
    <property type="protein sequence ID" value="MFK2824210.1"/>
    <property type="molecule type" value="Genomic_DNA"/>
</dbReference>
<dbReference type="RefSeq" id="WP_404313711.1">
    <property type="nucleotide sequence ID" value="NZ_JAUIYO010000001.1"/>
</dbReference>
<dbReference type="SUPFAM" id="SSF55298">
    <property type="entry name" value="YjgF-like"/>
    <property type="match status" value="1"/>
</dbReference>
<dbReference type="EC" id="5.4.99.5" evidence="1 2"/>
<dbReference type="InterPro" id="IPR008243">
    <property type="entry name" value="Chorismate_mutase_AroH"/>
</dbReference>
<dbReference type="Gene3D" id="3.30.1330.40">
    <property type="entry name" value="RutC-like"/>
    <property type="match status" value="1"/>
</dbReference>
<evidence type="ECO:0000313" key="3">
    <source>
        <dbReference type="EMBL" id="MFK2824210.1"/>
    </source>
</evidence>
<keyword evidence="4" id="KW-1185">Reference proteome</keyword>
<evidence type="ECO:0000256" key="2">
    <source>
        <dbReference type="PROSITE-ProRule" id="PRU00514"/>
    </source>
</evidence>
<gene>
    <name evidence="3" type="primary">aroH</name>
    <name evidence="3" type="ORF">QYG89_00695</name>
</gene>
<dbReference type="PIRSF" id="PIRSF005965">
    <property type="entry name" value="Chor_mut_AroH"/>
    <property type="match status" value="1"/>
</dbReference>
<evidence type="ECO:0000313" key="4">
    <source>
        <dbReference type="Proteomes" id="UP001619911"/>
    </source>
</evidence>
<dbReference type="InterPro" id="IPR035959">
    <property type="entry name" value="RutC-like_sf"/>
</dbReference>
<comment type="catalytic activity">
    <reaction evidence="2">
        <text>chorismate = prephenate</text>
        <dbReference type="Rhea" id="RHEA:13897"/>
        <dbReference type="ChEBI" id="CHEBI:29748"/>
        <dbReference type="ChEBI" id="CHEBI:29934"/>
        <dbReference type="EC" id="5.4.99.5"/>
    </reaction>
</comment>
<sequence>MMRGIRGATTVKENNEQEMIDCTEILLKEMIEQNHLQPEDVCSVFISVTNDIDAAFPARALRQLPGWEYVPVMCMSEIPVPGSLAQCIRVMMHVNTTAAQQEVQHIYLEEAVKLRPDLQKPSKTIS</sequence>